<evidence type="ECO:0000313" key="3">
    <source>
        <dbReference type="EMBL" id="CAB4203977.1"/>
    </source>
</evidence>
<accession>A0A6J5S629</accession>
<feature type="coiled-coil region" evidence="1">
    <location>
        <begin position="557"/>
        <end position="623"/>
    </location>
</feature>
<name>A0A6J5S629_9CAUD</name>
<organism evidence="3">
    <name type="scientific">uncultured Caudovirales phage</name>
    <dbReference type="NCBI Taxonomy" id="2100421"/>
    <lineage>
        <taxon>Viruses</taxon>
        <taxon>Duplodnaviria</taxon>
        <taxon>Heunggongvirae</taxon>
        <taxon>Uroviricota</taxon>
        <taxon>Caudoviricetes</taxon>
        <taxon>Peduoviridae</taxon>
        <taxon>Maltschvirus</taxon>
        <taxon>Maltschvirus maltsch</taxon>
    </lineage>
</organism>
<gene>
    <name evidence="3" type="ORF">UFOVP1385_22</name>
    <name evidence="4" type="ORF">UFOVP1478_20</name>
</gene>
<evidence type="ECO:0000256" key="1">
    <source>
        <dbReference type="SAM" id="Coils"/>
    </source>
</evidence>
<feature type="compositionally biased region" description="Polar residues" evidence="2">
    <location>
        <begin position="667"/>
        <end position="676"/>
    </location>
</feature>
<dbReference type="EMBL" id="LR797335">
    <property type="protein sequence ID" value="CAB4203977.1"/>
    <property type="molecule type" value="Genomic_DNA"/>
</dbReference>
<dbReference type="EMBL" id="LR797425">
    <property type="protein sequence ID" value="CAB4215358.1"/>
    <property type="molecule type" value="Genomic_DNA"/>
</dbReference>
<dbReference type="Pfam" id="PF16510">
    <property type="entry name" value="P22_portal"/>
    <property type="match status" value="1"/>
</dbReference>
<sequence>MLTKPVETLDNKDYSAIKKKMDLDYQNNSSIWQTFWTESNIDVRLEAGDVSVMGDLQAGALPTNRNNFYFNRVRPIINMVSGHQRRNRKSSIVVPLENADQQTADQFTKILLGIYKREGIYETISDAFHGGLITGMTLLHVYMDYTTDPVNGDIKCDPLSYNEFFIDPYFRKTDLSDCNFVWRRSYLTRTEAAALMPTEYEAIMELSINPTGTPRDGKFQYMPEATGQTQSNKVSYDEYYYRSYRKQKLLIDKNTGESFEITKQTDLDIQEFLNNYPETEVIEQNVPTVRMAIVIQDKVFYDGPNNLGIDTFPFVPVLAYYNSMMPYFYNRIQGICRSLRDPQVLLNRRILLSADMLESQVNSGWIFKENAILDVKHLMQTGQGRIIPLKEDAQMSDIMPIVPPQIPPSFFQLQETFSQELMLVSGVNEELMGSAIDDKAGILSVLRQGAGLTTLQPLFDKLDYAQNLLGALIMKVIQNNYTVGKVRNLLEGQDPAPLFYNKAFGKYHCNVEAGLNTETQKQMQFAQMIHLREMGVPIPDIALLEAATIQDKPKIIAEIVKQKEQAAQIQLQQLQAQMALVQAQTELAKARSYADMGLGVERASRVEENRALAIQKISEANKNDEQATLEKLKIIQELENMDISHLERLLALAASLKEREKNEVASLPTNSNINQDLSDRGSALNLEQPQL</sequence>
<keyword evidence="1" id="KW-0175">Coiled coil</keyword>
<feature type="region of interest" description="Disordered" evidence="2">
    <location>
        <begin position="663"/>
        <end position="691"/>
    </location>
</feature>
<proteinExistence type="predicted"/>
<protein>
    <recommendedName>
        <fullName evidence="5">Portal protein</fullName>
    </recommendedName>
</protein>
<evidence type="ECO:0008006" key="5">
    <source>
        <dbReference type="Google" id="ProtNLM"/>
    </source>
</evidence>
<dbReference type="InterPro" id="IPR032427">
    <property type="entry name" value="P22_portal"/>
</dbReference>
<reference evidence="3" key="1">
    <citation type="submission" date="2020-05" db="EMBL/GenBank/DDBJ databases">
        <authorList>
            <person name="Chiriac C."/>
            <person name="Salcher M."/>
            <person name="Ghai R."/>
            <person name="Kavagutti S V."/>
        </authorList>
    </citation>
    <scope>NUCLEOTIDE SEQUENCE</scope>
</reference>
<evidence type="ECO:0000313" key="4">
    <source>
        <dbReference type="EMBL" id="CAB4215358.1"/>
    </source>
</evidence>
<evidence type="ECO:0000256" key="2">
    <source>
        <dbReference type="SAM" id="MobiDB-lite"/>
    </source>
</evidence>